<keyword evidence="7" id="KW-1185">Reference proteome</keyword>
<protein>
    <submittedName>
        <fullName evidence="6">Sensor histidine kinase</fullName>
    </submittedName>
</protein>
<organism evidence="6 7">
    <name type="scientific">Ideonella azotifigens</name>
    <dbReference type="NCBI Taxonomy" id="513160"/>
    <lineage>
        <taxon>Bacteria</taxon>
        <taxon>Pseudomonadati</taxon>
        <taxon>Pseudomonadota</taxon>
        <taxon>Betaproteobacteria</taxon>
        <taxon>Burkholderiales</taxon>
        <taxon>Sphaerotilaceae</taxon>
        <taxon>Ideonella</taxon>
    </lineage>
</organism>
<dbReference type="InterPro" id="IPR013783">
    <property type="entry name" value="Ig-like_fold"/>
</dbReference>
<gene>
    <name evidence="6" type="ORF">GCM10009107_25050</name>
</gene>
<keyword evidence="4" id="KW-0812">Transmembrane</keyword>
<accession>A0ABN1K162</accession>
<evidence type="ECO:0000313" key="7">
    <source>
        <dbReference type="Proteomes" id="UP001500279"/>
    </source>
</evidence>
<dbReference type="InterPro" id="IPR050482">
    <property type="entry name" value="Sensor_HK_TwoCompSys"/>
</dbReference>
<dbReference type="Pfam" id="PF07730">
    <property type="entry name" value="HisKA_3"/>
    <property type="match status" value="1"/>
</dbReference>
<dbReference type="InterPro" id="IPR036890">
    <property type="entry name" value="HATPase_C_sf"/>
</dbReference>
<dbReference type="InterPro" id="IPR011110">
    <property type="entry name" value="Reg_prop"/>
</dbReference>
<proteinExistence type="predicted"/>
<comment type="caution">
    <text evidence="6">The sequence shown here is derived from an EMBL/GenBank/DDBJ whole genome shotgun (WGS) entry which is preliminary data.</text>
</comment>
<dbReference type="PANTHER" id="PTHR24421:SF62">
    <property type="entry name" value="SENSORY TRANSDUCTION HISTIDINE KINASE"/>
    <property type="match status" value="1"/>
</dbReference>
<dbReference type="Gene3D" id="1.20.5.1930">
    <property type="match status" value="1"/>
</dbReference>
<keyword evidence="3" id="KW-0902">Two-component regulatory system</keyword>
<evidence type="ECO:0000256" key="2">
    <source>
        <dbReference type="ARBA" id="ARBA00022777"/>
    </source>
</evidence>
<dbReference type="GO" id="GO:0016301">
    <property type="term" value="F:kinase activity"/>
    <property type="evidence" value="ECO:0007669"/>
    <property type="project" value="UniProtKB-KW"/>
</dbReference>
<reference evidence="7" key="1">
    <citation type="journal article" date="2019" name="Int. J. Syst. Evol. Microbiol.">
        <title>The Global Catalogue of Microorganisms (GCM) 10K type strain sequencing project: providing services to taxonomists for standard genome sequencing and annotation.</title>
        <authorList>
            <consortium name="The Broad Institute Genomics Platform"/>
            <consortium name="The Broad Institute Genome Sequencing Center for Infectious Disease"/>
            <person name="Wu L."/>
            <person name="Ma J."/>
        </authorList>
    </citation>
    <scope>NUCLEOTIDE SEQUENCE [LARGE SCALE GENOMIC DNA]</scope>
    <source>
        <strain evidence="7">JCM 15503</strain>
    </source>
</reference>
<dbReference type="InterPro" id="IPR011712">
    <property type="entry name" value="Sig_transdc_His_kin_sub3_dim/P"/>
</dbReference>
<dbReference type="PANTHER" id="PTHR24421">
    <property type="entry name" value="NITRATE/NITRITE SENSOR PROTEIN NARX-RELATED"/>
    <property type="match status" value="1"/>
</dbReference>
<dbReference type="Proteomes" id="UP001500279">
    <property type="component" value="Unassembled WGS sequence"/>
</dbReference>
<dbReference type="SUPFAM" id="SSF55874">
    <property type="entry name" value="ATPase domain of HSP90 chaperone/DNA topoisomerase II/histidine kinase"/>
    <property type="match status" value="1"/>
</dbReference>
<keyword evidence="2 6" id="KW-0418">Kinase</keyword>
<evidence type="ECO:0000259" key="5">
    <source>
        <dbReference type="SMART" id="SM00387"/>
    </source>
</evidence>
<keyword evidence="1" id="KW-0808">Transferase</keyword>
<dbReference type="SUPFAM" id="SSF50952">
    <property type="entry name" value="Soluble quinoprotein glucose dehydrogenase"/>
    <property type="match status" value="1"/>
</dbReference>
<feature type="domain" description="Histidine kinase/HSP90-like ATPase" evidence="5">
    <location>
        <begin position="916"/>
        <end position="1026"/>
    </location>
</feature>
<dbReference type="SMART" id="SM00387">
    <property type="entry name" value="HATPase_c"/>
    <property type="match status" value="1"/>
</dbReference>
<keyword evidence="4" id="KW-0472">Membrane</keyword>
<dbReference type="SUPFAM" id="SSF63829">
    <property type="entry name" value="Calcium-dependent phosphotriesterase"/>
    <property type="match status" value="1"/>
</dbReference>
<dbReference type="InterPro" id="IPR011041">
    <property type="entry name" value="Quinoprot_gluc/sorb_DH_b-prop"/>
</dbReference>
<name>A0ABN1K162_9BURK</name>
<dbReference type="InterPro" id="IPR003594">
    <property type="entry name" value="HATPase_dom"/>
</dbReference>
<dbReference type="Pfam" id="PF07495">
    <property type="entry name" value="Y_Y_Y"/>
    <property type="match status" value="1"/>
</dbReference>
<feature type="transmembrane region" description="Helical" evidence="4">
    <location>
        <begin position="773"/>
        <end position="791"/>
    </location>
</feature>
<evidence type="ECO:0000313" key="6">
    <source>
        <dbReference type="EMBL" id="GAA0751855.1"/>
    </source>
</evidence>
<dbReference type="Pfam" id="PF02518">
    <property type="entry name" value="HATPase_c"/>
    <property type="match status" value="1"/>
</dbReference>
<dbReference type="EMBL" id="BAAAEW010000014">
    <property type="protein sequence ID" value="GAA0751855.1"/>
    <property type="molecule type" value="Genomic_DNA"/>
</dbReference>
<dbReference type="Gene3D" id="2.130.10.10">
    <property type="entry name" value="YVTN repeat-like/Quinoprotein amine dehydrogenase"/>
    <property type="match status" value="3"/>
</dbReference>
<keyword evidence="4" id="KW-1133">Transmembrane helix</keyword>
<dbReference type="Gene3D" id="2.60.40.10">
    <property type="entry name" value="Immunoglobulins"/>
    <property type="match status" value="1"/>
</dbReference>
<evidence type="ECO:0000256" key="4">
    <source>
        <dbReference type="SAM" id="Phobius"/>
    </source>
</evidence>
<dbReference type="CDD" id="cd16917">
    <property type="entry name" value="HATPase_UhpB-NarQ-NarX-like"/>
    <property type="match status" value="1"/>
</dbReference>
<dbReference type="Gene3D" id="3.30.565.10">
    <property type="entry name" value="Histidine kinase-like ATPase, C-terminal domain"/>
    <property type="match status" value="1"/>
</dbReference>
<evidence type="ECO:0000256" key="3">
    <source>
        <dbReference type="ARBA" id="ARBA00023012"/>
    </source>
</evidence>
<dbReference type="Pfam" id="PF07494">
    <property type="entry name" value="Reg_prop"/>
    <property type="match status" value="2"/>
</dbReference>
<sequence length="1047" mass="113912">MAAVSHLPTCRTGADTCFASRIAAHLLACCLAIGLIAPCAALEPDRRLGQLQHSAWFARDGAPTEIVGITQTPDGFLWLGTTSGLFRFDGLKFERVDLFPAGSSLGHAQNISTLTLAPDGSLWIGFRLGGVLRWDAAPAASSASAHWYGTEAGLPNGTVFHLLQDRDGQVWAATALGLFALQADGRWSEVGPAQGLDGHFYQYLMQDAGGTLWLNGPNGRWDLRRPGASRFERAVGMDQVNDMSIDREGRRWLWDRDDRLRLADGAAAPRLPVRSIGHHGGGLRADRDGGIWLFLSDGGMLRLARPEDPASGFEHFDAQDGLSGDRVTASFVDRDGNLWVGTAKGLDRFRPARAVPAPLAHGLEVGVMAPLDDGSVVTGSIGQPPARLWPTGAFEALPGDYRPGETMFGAAVRAPDGTAWVGGIPDLWHLVDGRMQRVAAPADIAPKNPVQILAADAQGAIWAAWWATPLRRWNGTGWDAVRPAERGEEVMTAMLDDRGGFWRGLASGEVIRRDAAGEQRFGRTQGLALGRVLSLHARDGELWVGGELGASQLLDGRFRGLQVDGEQGLRSVSGIVQSAGGDLWLNDESGILRIRRSDLKRWQREPQWRLPVERLDWRDGVIGPSPSVRGLPSATEGRDGRLWFSRNTGIYWVDPARPAAATAAPVARVTRVSVDDQPWPTSTDLQLPAGSQVVRIGYTAPLPGAPERVRFRHRLVGLDPGWQAPTERREAVFTHLPPGEYRFEVQAMDEGGRWQSAVAGMGFAVQPTLTQTGWFRALLAATAVVLGWLLYRWRMAWNSRRAQERIEARLAERERIARELHDTLLQSTMALTVQIEAASIQLPESDPLRRGLVSALDMADAAVAETRARVQDLRRHQQPEELSQALQAAVIAMRGAGHRPGVRGECIGNARALAPAVWQEAFRLGLEAAQNALRHAQAGEIRLTVRYGPQALALFVVDDGIGMDVSPSDLTPSPDGLPAWAKQARDRGHFGLVGLYERARHLGGQLDIESAVGLGTRVQLSLRASKAYLPGSRSWWPWSRNRKTTAG</sequence>
<dbReference type="InterPro" id="IPR015943">
    <property type="entry name" value="WD40/YVTN_repeat-like_dom_sf"/>
</dbReference>
<dbReference type="InterPro" id="IPR011123">
    <property type="entry name" value="Y_Y_Y"/>
</dbReference>
<evidence type="ECO:0000256" key="1">
    <source>
        <dbReference type="ARBA" id="ARBA00022679"/>
    </source>
</evidence>